<dbReference type="Proteomes" id="UP000235598">
    <property type="component" value="Unassembled WGS sequence"/>
</dbReference>
<dbReference type="Pfam" id="PF01872">
    <property type="entry name" value="RibD_C"/>
    <property type="match status" value="1"/>
</dbReference>
<sequence length="196" mass="21441">MRKVIVLNNVSLDGVMQAPGRPDEDERNGFDRGGWAQEYNDDVKSAAMGAGMASGAELLLGRRTYEDFYSAWHGQTGNPFTQVLDNTPKYVASSTAQKPLIWENSTLLTGDVIEAVEELKQQDGPDLLIMGSNKLVESLRAKPGVIDEYQLMIHPLVLGKGWRQFPDGAVSEDLELVGEPTITTTGVIIATYRAKS</sequence>
<dbReference type="GO" id="GO:0008703">
    <property type="term" value="F:5-amino-6-(5-phosphoribosylamino)uracil reductase activity"/>
    <property type="evidence" value="ECO:0007669"/>
    <property type="project" value="InterPro"/>
</dbReference>
<dbReference type="GO" id="GO:0009231">
    <property type="term" value="P:riboflavin biosynthetic process"/>
    <property type="evidence" value="ECO:0007669"/>
    <property type="project" value="InterPro"/>
</dbReference>
<dbReference type="InterPro" id="IPR002734">
    <property type="entry name" value="RibDG_C"/>
</dbReference>
<dbReference type="OrthoDB" id="7342392at2"/>
<name>A0A2N6VKU6_9MICO</name>
<organism evidence="2 3">
    <name type="scientific">Brevibacterium paucivorans</name>
    <dbReference type="NCBI Taxonomy" id="170994"/>
    <lineage>
        <taxon>Bacteria</taxon>
        <taxon>Bacillati</taxon>
        <taxon>Actinomycetota</taxon>
        <taxon>Actinomycetes</taxon>
        <taxon>Micrococcales</taxon>
        <taxon>Brevibacteriaceae</taxon>
        <taxon>Brevibacterium</taxon>
    </lineage>
</organism>
<gene>
    <name evidence="2" type="ORF">CJ199_10395</name>
</gene>
<dbReference type="EMBL" id="PNHK01000004">
    <property type="protein sequence ID" value="PMD04765.1"/>
    <property type="molecule type" value="Genomic_DNA"/>
</dbReference>
<dbReference type="PANTHER" id="PTHR38011:SF2">
    <property type="entry name" value="BIFUNCTIONAL DEAMINASE-REDUCTASE DOMAIN PROTEIN"/>
    <property type="match status" value="1"/>
</dbReference>
<protein>
    <submittedName>
        <fullName evidence="2">Deaminase</fullName>
    </submittedName>
</protein>
<reference evidence="2 3" key="1">
    <citation type="submission" date="2017-09" db="EMBL/GenBank/DDBJ databases">
        <title>Bacterial strain isolated from the female urinary microbiota.</title>
        <authorList>
            <person name="Thomas-White K."/>
            <person name="Kumar N."/>
            <person name="Forster S."/>
            <person name="Putonti C."/>
            <person name="Lawley T."/>
            <person name="Wolfe A.J."/>
        </authorList>
    </citation>
    <scope>NUCLEOTIDE SEQUENCE [LARGE SCALE GENOMIC DNA]</scope>
    <source>
        <strain evidence="2 3">UMB1301</strain>
    </source>
</reference>
<evidence type="ECO:0000259" key="1">
    <source>
        <dbReference type="Pfam" id="PF01872"/>
    </source>
</evidence>
<accession>A0A2N6VKU6</accession>
<evidence type="ECO:0000313" key="3">
    <source>
        <dbReference type="Proteomes" id="UP000235598"/>
    </source>
</evidence>
<dbReference type="AlphaFoldDB" id="A0A2N6VKU6"/>
<dbReference type="Gene3D" id="3.40.430.10">
    <property type="entry name" value="Dihydrofolate Reductase, subunit A"/>
    <property type="match status" value="1"/>
</dbReference>
<evidence type="ECO:0000313" key="2">
    <source>
        <dbReference type="EMBL" id="PMD04765.1"/>
    </source>
</evidence>
<comment type="caution">
    <text evidence="2">The sequence shown here is derived from an EMBL/GenBank/DDBJ whole genome shotgun (WGS) entry which is preliminary data.</text>
</comment>
<dbReference type="PANTHER" id="PTHR38011">
    <property type="entry name" value="DIHYDROFOLATE REDUCTASE FAMILY PROTEIN (AFU_ORTHOLOGUE AFUA_8G06820)"/>
    <property type="match status" value="1"/>
</dbReference>
<proteinExistence type="predicted"/>
<feature type="domain" description="Bacterial bifunctional deaminase-reductase C-terminal" evidence="1">
    <location>
        <begin position="2"/>
        <end position="177"/>
    </location>
</feature>
<dbReference type="SUPFAM" id="SSF53597">
    <property type="entry name" value="Dihydrofolate reductase-like"/>
    <property type="match status" value="1"/>
</dbReference>
<dbReference type="RefSeq" id="WP_102239536.1">
    <property type="nucleotide sequence ID" value="NZ_PNHK01000004.1"/>
</dbReference>
<dbReference type="InterPro" id="IPR024072">
    <property type="entry name" value="DHFR-like_dom_sf"/>
</dbReference>
<dbReference type="InterPro" id="IPR050765">
    <property type="entry name" value="Riboflavin_Biosynth_HTPR"/>
</dbReference>